<evidence type="ECO:0000313" key="1">
    <source>
        <dbReference type="EMBL" id="BBA74377.1"/>
    </source>
</evidence>
<accession>A0A292GS84</accession>
<reference evidence="1" key="1">
    <citation type="submission" date="2016-07" db="EMBL/GenBank/DDBJ databases">
        <title>Genomics reveals synergistic degradation of pyrene by five bacteria in a mangrove sediment-derived bacterial consortium.</title>
        <authorList>
            <person name="Wanapaisan P."/>
            <person name="Vejarano F."/>
            <person name="Chakraborty J."/>
            <person name="Shintani M."/>
            <person name="Muangchinda C."/>
            <person name="Laothamteep N."/>
            <person name="Suzuki-Minakuchi C."/>
            <person name="Inoue K."/>
            <person name="Nojiri H."/>
            <person name="Pinyakong O."/>
        </authorList>
    </citation>
    <scope>NUCLEOTIDE SEQUENCE</scope>
    <source>
        <strain evidence="1">PW1</strain>
    </source>
</reference>
<name>A0A292GS84_9HYPH</name>
<evidence type="ECO:0008006" key="2">
    <source>
        <dbReference type="Google" id="ProtNLM"/>
    </source>
</evidence>
<protein>
    <recommendedName>
        <fullName evidence="2">Helix-turn-helix domain-containing protein</fullName>
    </recommendedName>
</protein>
<organism evidence="1">
    <name type="scientific">Ochrobactrum sp. PW1</name>
    <dbReference type="NCBI Taxonomy" id="1882222"/>
    <lineage>
        <taxon>Bacteria</taxon>
        <taxon>Pseudomonadati</taxon>
        <taxon>Pseudomonadota</taxon>
        <taxon>Alphaproteobacteria</taxon>
        <taxon>Hyphomicrobiales</taxon>
        <taxon>Brucellaceae</taxon>
        <taxon>Brucella/Ochrobactrum group</taxon>
        <taxon>Ochrobactrum</taxon>
    </lineage>
</organism>
<dbReference type="EMBL" id="LC171369">
    <property type="protein sequence ID" value="BBA74377.1"/>
    <property type="molecule type" value="Genomic_DNA"/>
</dbReference>
<sequence length="77" mass="8835">MTRWPAMMKRKTAAEYCDMTEAAFEREIIAGRLPAGIMFGGREHWRKSALDAAFERLTGDVMPEYRRRLRGDNAQAA</sequence>
<dbReference type="AlphaFoldDB" id="A0A292GS84"/>
<proteinExistence type="predicted"/>